<reference evidence="1" key="1">
    <citation type="submission" date="2021-02" db="EMBL/GenBank/DDBJ databases">
        <authorList>
            <person name="Dougan E. K."/>
            <person name="Rhodes N."/>
            <person name="Thang M."/>
            <person name="Chan C."/>
        </authorList>
    </citation>
    <scope>NUCLEOTIDE SEQUENCE</scope>
</reference>
<proteinExistence type="predicted"/>
<keyword evidence="2" id="KW-1185">Reference proteome</keyword>
<dbReference type="EMBL" id="CAJNJA010057920">
    <property type="protein sequence ID" value="CAE7863872.1"/>
    <property type="molecule type" value="Genomic_DNA"/>
</dbReference>
<sequence length="144" mass="16182">MNGAEAVVMAKWLMGLTIADAARNPGSVHHELRAAVFINLVRMRNAISMKGDNHHCTLSPENVLKLQQANYLYHSALNSLATEAIDNGRLLWKLRPKFHKLDHIAYDQAARINPIVLSCYMDEDAVGKIKRMAMKSHPLQLGRQ</sequence>
<evidence type="ECO:0000313" key="1">
    <source>
        <dbReference type="EMBL" id="CAE7863872.1"/>
    </source>
</evidence>
<protein>
    <submittedName>
        <fullName evidence="1">Uncharacterized protein</fullName>
    </submittedName>
</protein>
<evidence type="ECO:0000313" key="2">
    <source>
        <dbReference type="Proteomes" id="UP000601435"/>
    </source>
</evidence>
<gene>
    <name evidence="1" type="ORF">SNEC2469_LOCUS27481</name>
</gene>
<dbReference type="OrthoDB" id="446089at2759"/>
<organism evidence="1 2">
    <name type="scientific">Symbiodinium necroappetens</name>
    <dbReference type="NCBI Taxonomy" id="1628268"/>
    <lineage>
        <taxon>Eukaryota</taxon>
        <taxon>Sar</taxon>
        <taxon>Alveolata</taxon>
        <taxon>Dinophyceae</taxon>
        <taxon>Suessiales</taxon>
        <taxon>Symbiodiniaceae</taxon>
        <taxon>Symbiodinium</taxon>
    </lineage>
</organism>
<dbReference type="Proteomes" id="UP000601435">
    <property type="component" value="Unassembled WGS sequence"/>
</dbReference>
<comment type="caution">
    <text evidence="1">The sequence shown here is derived from an EMBL/GenBank/DDBJ whole genome shotgun (WGS) entry which is preliminary data.</text>
</comment>
<dbReference type="AlphaFoldDB" id="A0A813AFK1"/>
<feature type="non-terminal residue" evidence="1">
    <location>
        <position position="1"/>
    </location>
</feature>
<accession>A0A813AFK1</accession>
<name>A0A813AFK1_9DINO</name>